<organism evidence="1 2">
    <name type="scientific">Nesidiocoris tenuis</name>
    <dbReference type="NCBI Taxonomy" id="355587"/>
    <lineage>
        <taxon>Eukaryota</taxon>
        <taxon>Metazoa</taxon>
        <taxon>Ecdysozoa</taxon>
        <taxon>Arthropoda</taxon>
        <taxon>Hexapoda</taxon>
        <taxon>Insecta</taxon>
        <taxon>Pterygota</taxon>
        <taxon>Neoptera</taxon>
        <taxon>Paraneoptera</taxon>
        <taxon>Hemiptera</taxon>
        <taxon>Heteroptera</taxon>
        <taxon>Panheteroptera</taxon>
        <taxon>Cimicomorpha</taxon>
        <taxon>Miridae</taxon>
        <taxon>Dicyphina</taxon>
        <taxon>Nesidiocoris</taxon>
    </lineage>
</organism>
<keyword evidence="2" id="KW-1185">Reference proteome</keyword>
<feature type="non-terminal residue" evidence="1">
    <location>
        <position position="85"/>
    </location>
</feature>
<evidence type="ECO:0000313" key="2">
    <source>
        <dbReference type="Proteomes" id="UP000479000"/>
    </source>
</evidence>
<reference evidence="1 2" key="1">
    <citation type="submission" date="2020-02" db="EMBL/GenBank/DDBJ databases">
        <authorList>
            <person name="Ferguson B K."/>
        </authorList>
    </citation>
    <scope>NUCLEOTIDE SEQUENCE [LARGE SCALE GENOMIC DNA]</scope>
</reference>
<protein>
    <submittedName>
        <fullName evidence="1">Uncharacterized protein</fullName>
    </submittedName>
</protein>
<dbReference type="EMBL" id="CADCXU010013361">
    <property type="protein sequence ID" value="CAB0003177.1"/>
    <property type="molecule type" value="Genomic_DNA"/>
</dbReference>
<accession>A0A6H5GIY3</accession>
<sequence length="85" mass="10056">MEVATVLFIVHFVPLFSQWSQRFETQRLRSQEQRNPLSFDAGLIWIEGKNNIGECYCYRSWNAGIYLDRAIIGFNRKLISSIQRK</sequence>
<gene>
    <name evidence="1" type="ORF">NTEN_LOCUS8799</name>
</gene>
<evidence type="ECO:0000313" key="1">
    <source>
        <dbReference type="EMBL" id="CAB0003177.1"/>
    </source>
</evidence>
<name>A0A6H5GIY3_9HEMI</name>
<proteinExistence type="predicted"/>
<dbReference type="AlphaFoldDB" id="A0A6H5GIY3"/>
<dbReference type="Proteomes" id="UP000479000">
    <property type="component" value="Unassembled WGS sequence"/>
</dbReference>